<gene>
    <name evidence="3" type="ORF">TMSB3V08_LOCUS8240</name>
</gene>
<dbReference type="AlphaFoldDB" id="A0A7R9EF75"/>
<reference evidence="3" key="1">
    <citation type="submission" date="2020-11" db="EMBL/GenBank/DDBJ databases">
        <authorList>
            <person name="Tran Van P."/>
        </authorList>
    </citation>
    <scope>NUCLEOTIDE SEQUENCE</scope>
</reference>
<sequence length="631" mass="70640">MEKDRMPRRVEDHGQDGWTKHRRTRKLKEATGDAWLREKFGKIDTNGGGCTRRSVEMKTSNNEDEYDTIIKPVQHWTEDMMPIFGDGPLLHFFLYNNRVGRKTFKHTTSIHKHECLVSRFWVSLYGLVVIVPGYRGSWVSLCGLVVIVPGYRGPGSVSMAASLRFTPWFLSFPPSATIAAPQNRRLREEVNPHLRGGRVENNLGKNTPSSPDRDSNLDLPVLGSRAQHDKRINTQDDAISHNGEESTKHLSSQISCKSEDPMKVVQRSGNATEMTGTTNASDPSDDRQSPSNPTEPPTPVKDRDAVGVGRSEIITKSEIYLMSLYPITHCFILISFCPFRERHDFRNIPIFAWRESEKPFWGKNYRTPNRDSSSISQSSVILVYVESSALHHAATKANVGNSCFTAMVNDKGNSSQHKNAHYPALPQIYEESTKQLRSHSFDYVDTEQNLDHGGRYQICVVENCSKDCSKHNQKGGLCIEHGGGNYRKKCSVEDCSKRTQKGGVCIEHGGGDYRKKCGVEDCSKRTQKGGLCIEHGGGDYRKKCGIEDCSKRTQKGGFCIEHGGGNYRKRCSVEDCSKRTQKGMGKVGLKEVNPHLHGMRVKNHLGNTTLSSPDRDSNLDLLVLSSLAQHD</sequence>
<name>A0A7R9EF75_9NEOP</name>
<dbReference type="Pfam" id="PF24906">
    <property type="entry name" value="Zf_WRKY19"/>
    <property type="match status" value="3"/>
</dbReference>
<dbReference type="EMBL" id="OB795001">
    <property type="protein sequence ID" value="CAD7431509.1"/>
    <property type="molecule type" value="Genomic_DNA"/>
</dbReference>
<feature type="domain" description="WRKY19-like zinc finger" evidence="2">
    <location>
        <begin position="542"/>
        <end position="564"/>
    </location>
</feature>
<dbReference type="PANTHER" id="PTHR31827">
    <property type="entry name" value="EMB|CAB89363.1"/>
    <property type="match status" value="1"/>
</dbReference>
<feature type="compositionally biased region" description="Basic and acidic residues" evidence="1">
    <location>
        <begin position="226"/>
        <end position="248"/>
    </location>
</feature>
<dbReference type="InterPro" id="IPR056866">
    <property type="entry name" value="Znf_WRKY19"/>
</dbReference>
<dbReference type="PANTHER" id="PTHR31827:SF1">
    <property type="entry name" value="EMB|CAB89363.1"/>
    <property type="match status" value="1"/>
</dbReference>
<organism evidence="3">
    <name type="scientific">Timema monikensis</name>
    <dbReference type="NCBI Taxonomy" id="170555"/>
    <lineage>
        <taxon>Eukaryota</taxon>
        <taxon>Metazoa</taxon>
        <taxon>Ecdysozoa</taxon>
        <taxon>Arthropoda</taxon>
        <taxon>Hexapoda</taxon>
        <taxon>Insecta</taxon>
        <taxon>Pterygota</taxon>
        <taxon>Neoptera</taxon>
        <taxon>Polyneoptera</taxon>
        <taxon>Phasmatodea</taxon>
        <taxon>Timematodea</taxon>
        <taxon>Timematoidea</taxon>
        <taxon>Timematidae</taxon>
        <taxon>Timema</taxon>
    </lineage>
</organism>
<evidence type="ECO:0000313" key="3">
    <source>
        <dbReference type="EMBL" id="CAD7431509.1"/>
    </source>
</evidence>
<proteinExistence type="predicted"/>
<protein>
    <recommendedName>
        <fullName evidence="2">WRKY19-like zinc finger domain-containing protein</fullName>
    </recommendedName>
</protein>
<evidence type="ECO:0000259" key="2">
    <source>
        <dbReference type="Pfam" id="PF24906"/>
    </source>
</evidence>
<feature type="compositionally biased region" description="Polar residues" evidence="1">
    <location>
        <begin position="267"/>
        <end position="282"/>
    </location>
</feature>
<feature type="domain" description="WRKY19-like zinc finger" evidence="2">
    <location>
        <begin position="515"/>
        <end position="537"/>
    </location>
</feature>
<evidence type="ECO:0000256" key="1">
    <source>
        <dbReference type="SAM" id="MobiDB-lite"/>
    </source>
</evidence>
<feature type="compositionally biased region" description="Basic and acidic residues" evidence="1">
    <location>
        <begin position="1"/>
        <end position="19"/>
    </location>
</feature>
<feature type="domain" description="WRKY19-like zinc finger" evidence="2">
    <location>
        <begin position="488"/>
        <end position="510"/>
    </location>
</feature>
<feature type="region of interest" description="Disordered" evidence="1">
    <location>
        <begin position="1"/>
        <end position="23"/>
    </location>
</feature>
<feature type="region of interest" description="Disordered" evidence="1">
    <location>
        <begin position="190"/>
        <end position="307"/>
    </location>
</feature>
<accession>A0A7R9EF75</accession>